<gene>
    <name evidence="1" type="ORF">SAMN04489720_1924</name>
</gene>
<dbReference type="SUPFAM" id="SSF54427">
    <property type="entry name" value="NTF2-like"/>
    <property type="match status" value="1"/>
</dbReference>
<dbReference type="AlphaFoldDB" id="A0A1G8E8Q7"/>
<reference evidence="2" key="1">
    <citation type="submission" date="2016-10" db="EMBL/GenBank/DDBJ databases">
        <authorList>
            <person name="Varghese N."/>
            <person name="Submissions S."/>
        </authorList>
    </citation>
    <scope>NUCLEOTIDE SEQUENCE [LARGE SCALE GENOMIC DNA]</scope>
    <source>
        <strain evidence="2">DSM 22002</strain>
    </source>
</reference>
<sequence length="162" mass="18143">MTAADVTVTASDATEVAERQRAWIHGWDRIEGAPEQPFEAVFAPHHDMDADVILFDDADPQRRVFRRVADYADAFWPTFQALRSARHAIPEGPDVIVSGDLAVARMAFVAELVPHEGEPTRLRCQTSHVWRRTAERDWHVVRDQTACEPIAAEALEAAFAAE</sequence>
<evidence type="ECO:0000313" key="2">
    <source>
        <dbReference type="Proteomes" id="UP000198822"/>
    </source>
</evidence>
<dbReference type="RefSeq" id="WP_092504527.1">
    <property type="nucleotide sequence ID" value="NZ_LT629695.1"/>
</dbReference>
<dbReference type="EMBL" id="LT629695">
    <property type="protein sequence ID" value="SDH66029.1"/>
    <property type="molecule type" value="Genomic_DNA"/>
</dbReference>
<dbReference type="Gene3D" id="3.10.450.50">
    <property type="match status" value="1"/>
</dbReference>
<keyword evidence="2" id="KW-1185">Reference proteome</keyword>
<accession>A0A1G8E8Q7</accession>
<protein>
    <recommendedName>
        <fullName evidence="3">SnoaL-like domain-containing protein</fullName>
    </recommendedName>
</protein>
<evidence type="ECO:0008006" key="3">
    <source>
        <dbReference type="Google" id="ProtNLM"/>
    </source>
</evidence>
<name>A0A1G8E8Q7_9MICO</name>
<dbReference type="Proteomes" id="UP000198822">
    <property type="component" value="Chromosome I"/>
</dbReference>
<dbReference type="InterPro" id="IPR032710">
    <property type="entry name" value="NTF2-like_dom_sf"/>
</dbReference>
<dbReference type="STRING" id="399736.SAMN04489720_1924"/>
<proteinExistence type="predicted"/>
<organism evidence="1 2">
    <name type="scientific">Agrococcus jejuensis</name>
    <dbReference type="NCBI Taxonomy" id="399736"/>
    <lineage>
        <taxon>Bacteria</taxon>
        <taxon>Bacillati</taxon>
        <taxon>Actinomycetota</taxon>
        <taxon>Actinomycetes</taxon>
        <taxon>Micrococcales</taxon>
        <taxon>Microbacteriaceae</taxon>
        <taxon>Agrococcus</taxon>
    </lineage>
</organism>
<evidence type="ECO:0000313" key="1">
    <source>
        <dbReference type="EMBL" id="SDH66029.1"/>
    </source>
</evidence>
<dbReference type="OrthoDB" id="981191at2"/>